<evidence type="ECO:0000313" key="2">
    <source>
        <dbReference type="Proteomes" id="UP001420932"/>
    </source>
</evidence>
<keyword evidence="2" id="KW-1185">Reference proteome</keyword>
<organism evidence="1 2">
    <name type="scientific">Stephania yunnanensis</name>
    <dbReference type="NCBI Taxonomy" id="152371"/>
    <lineage>
        <taxon>Eukaryota</taxon>
        <taxon>Viridiplantae</taxon>
        <taxon>Streptophyta</taxon>
        <taxon>Embryophyta</taxon>
        <taxon>Tracheophyta</taxon>
        <taxon>Spermatophyta</taxon>
        <taxon>Magnoliopsida</taxon>
        <taxon>Ranunculales</taxon>
        <taxon>Menispermaceae</taxon>
        <taxon>Menispermoideae</taxon>
        <taxon>Cissampelideae</taxon>
        <taxon>Stephania</taxon>
    </lineage>
</organism>
<gene>
    <name evidence="1" type="ORF">Syun_029638</name>
</gene>
<proteinExistence type="predicted"/>
<dbReference type="AlphaFoldDB" id="A0AAP0E5Y2"/>
<evidence type="ECO:0000313" key="1">
    <source>
        <dbReference type="EMBL" id="KAK9087244.1"/>
    </source>
</evidence>
<dbReference type="EMBL" id="JBBNAF010000013">
    <property type="protein sequence ID" value="KAK9087244.1"/>
    <property type="molecule type" value="Genomic_DNA"/>
</dbReference>
<protein>
    <submittedName>
        <fullName evidence="1">Uncharacterized protein</fullName>
    </submittedName>
</protein>
<reference evidence="1 2" key="1">
    <citation type="submission" date="2024-01" db="EMBL/GenBank/DDBJ databases">
        <title>Genome assemblies of Stephania.</title>
        <authorList>
            <person name="Yang L."/>
        </authorList>
    </citation>
    <scope>NUCLEOTIDE SEQUENCE [LARGE SCALE GENOMIC DNA]</scope>
    <source>
        <strain evidence="1">YNDBR</strain>
        <tissue evidence="1">Leaf</tissue>
    </source>
</reference>
<sequence>MGSWFHEESREMLPCAVVAEMWAVIGGLQLCAQMGLTVEVVFLQRSTLESRSNWNMSMSLLLCITRSLSLSVHSTGSRTLSQATSKDLTVLAAVLH</sequence>
<accession>A0AAP0E5Y2</accession>
<name>A0AAP0E5Y2_9MAGN</name>
<comment type="caution">
    <text evidence="1">The sequence shown here is derived from an EMBL/GenBank/DDBJ whole genome shotgun (WGS) entry which is preliminary data.</text>
</comment>
<dbReference type="Proteomes" id="UP001420932">
    <property type="component" value="Unassembled WGS sequence"/>
</dbReference>